<evidence type="ECO:0000313" key="8">
    <source>
        <dbReference type="EMBL" id="KEI46127.1"/>
    </source>
</evidence>
<dbReference type="GO" id="GO:0008324">
    <property type="term" value="F:monoatomic cation transmembrane transporter activity"/>
    <property type="evidence" value="ECO:0007669"/>
    <property type="project" value="InterPro"/>
</dbReference>
<accession>A0A073B4E6</accession>
<dbReference type="Pfam" id="PF01899">
    <property type="entry name" value="MNHE"/>
    <property type="match status" value="1"/>
</dbReference>
<evidence type="ECO:0000256" key="1">
    <source>
        <dbReference type="ARBA" id="ARBA00004651"/>
    </source>
</evidence>
<dbReference type="InterPro" id="IPR002758">
    <property type="entry name" value="Cation_antiport_E"/>
</dbReference>
<dbReference type="PANTHER" id="PTHR34584:SF1">
    <property type="entry name" value="NA(+)_H(+) ANTIPORTER SUBUNIT E1"/>
    <property type="match status" value="1"/>
</dbReference>
<comment type="caution">
    <text evidence="8">The sequence shown here is derived from an EMBL/GenBank/DDBJ whole genome shotgun (WGS) entry which is preliminary data.</text>
</comment>
<name>A0A073B4E6_9PSEU</name>
<evidence type="ECO:0000256" key="7">
    <source>
        <dbReference type="SAM" id="Phobius"/>
    </source>
</evidence>
<keyword evidence="9" id="KW-1185">Reference proteome</keyword>
<comment type="subcellular location">
    <subcellularLocation>
        <location evidence="1">Cell membrane</location>
        <topology evidence="1">Multi-pass membrane protein</topology>
    </subcellularLocation>
</comment>
<dbReference type="AlphaFoldDB" id="A0A073B4E6"/>
<dbReference type="eggNOG" id="COG1863">
    <property type="taxonomic scope" value="Bacteria"/>
</dbReference>
<organism evidence="8 9">
    <name type="scientific">Saccharopolyspora rectivirgula</name>
    <dbReference type="NCBI Taxonomy" id="28042"/>
    <lineage>
        <taxon>Bacteria</taxon>
        <taxon>Bacillati</taxon>
        <taxon>Actinomycetota</taxon>
        <taxon>Actinomycetes</taxon>
        <taxon>Pseudonocardiales</taxon>
        <taxon>Pseudonocardiaceae</taxon>
        <taxon>Saccharopolyspora</taxon>
    </lineage>
</organism>
<evidence type="ECO:0000256" key="5">
    <source>
        <dbReference type="ARBA" id="ARBA00022989"/>
    </source>
</evidence>
<dbReference type="OrthoDB" id="3556991at2"/>
<keyword evidence="5 7" id="KW-1133">Transmembrane helix</keyword>
<feature type="transmembrane region" description="Helical" evidence="7">
    <location>
        <begin position="7"/>
        <end position="40"/>
    </location>
</feature>
<dbReference type="Proteomes" id="UP000031419">
    <property type="component" value="Unassembled WGS sequence"/>
</dbReference>
<proteinExistence type="inferred from homology"/>
<gene>
    <name evidence="8" type="ORF">GU90_00300</name>
</gene>
<dbReference type="NCBIfam" id="NF006521">
    <property type="entry name" value="PRK08965.1-5"/>
    <property type="match status" value="1"/>
</dbReference>
<keyword evidence="6 7" id="KW-0472">Membrane</keyword>
<comment type="similarity">
    <text evidence="2">Belongs to the CPA3 antiporters (TC 2.A.63) subunit E family.</text>
</comment>
<dbReference type="GO" id="GO:0005886">
    <property type="term" value="C:plasma membrane"/>
    <property type="evidence" value="ECO:0007669"/>
    <property type="project" value="UniProtKB-SubCell"/>
</dbReference>
<reference evidence="8 9" key="1">
    <citation type="submission" date="2014-06" db="EMBL/GenBank/DDBJ databases">
        <title>Saccharopolyspora rectivirgula DSM-43113 Genome sequencing.</title>
        <authorList>
            <person name="Barrera C."/>
            <person name="Millon L."/>
            <person name="Rognon B."/>
            <person name="Zaugg C."/>
            <person name="Monod M."/>
        </authorList>
    </citation>
    <scope>NUCLEOTIDE SEQUENCE [LARGE SCALE GENOMIC DNA]</scope>
    <source>
        <strain evidence="8 9">DSM 43113</strain>
    </source>
</reference>
<keyword evidence="4 7" id="KW-0812">Transmembrane</keyword>
<evidence type="ECO:0000256" key="2">
    <source>
        <dbReference type="ARBA" id="ARBA00006228"/>
    </source>
</evidence>
<keyword evidence="3" id="KW-1003">Cell membrane</keyword>
<evidence type="ECO:0000256" key="4">
    <source>
        <dbReference type="ARBA" id="ARBA00022692"/>
    </source>
</evidence>
<dbReference type="EMBL" id="JNVU01000002">
    <property type="protein sequence ID" value="KEI46127.1"/>
    <property type="molecule type" value="Genomic_DNA"/>
</dbReference>
<dbReference type="STRING" id="28042.GU90_00300"/>
<evidence type="ECO:0000313" key="9">
    <source>
        <dbReference type="Proteomes" id="UP000031419"/>
    </source>
</evidence>
<evidence type="ECO:0000256" key="6">
    <source>
        <dbReference type="ARBA" id="ARBA00023136"/>
    </source>
</evidence>
<sequence length="173" mass="19334">MLARLPMVAWLTLVWVLLWGTFDIGTFFFGLVVAVLVVVAFPTPVIRTNVVLRPVRVVQLALYVAWDLVVSTLRVAWQAVRYGPNAEASIVSVRLRTDSDHIAAILANAISLAPGQFVMHLDRPNRLFYVYALGTTESGVEQVRQDVLKLEKKVVRAVGSPRDLQRILQEEAK</sequence>
<dbReference type="PANTHER" id="PTHR34584">
    <property type="entry name" value="NA(+)/H(+) ANTIPORTER SUBUNIT E1"/>
    <property type="match status" value="1"/>
</dbReference>
<evidence type="ECO:0000256" key="3">
    <source>
        <dbReference type="ARBA" id="ARBA00022475"/>
    </source>
</evidence>
<protein>
    <submittedName>
        <fullName evidence="8">Cation transporter</fullName>
    </submittedName>
</protein>